<feature type="region of interest" description="Disordered" evidence="3">
    <location>
        <begin position="176"/>
        <end position="195"/>
    </location>
</feature>
<accession>A0A6A7C9T5</accession>
<dbReference type="GO" id="GO:0003924">
    <property type="term" value="F:GTPase activity"/>
    <property type="evidence" value="ECO:0007669"/>
    <property type="project" value="InterPro"/>
</dbReference>
<dbReference type="Pfam" id="PF01018">
    <property type="entry name" value="GTP1_OBG"/>
    <property type="match status" value="2"/>
</dbReference>
<dbReference type="InterPro" id="IPR027417">
    <property type="entry name" value="P-loop_NTPase"/>
</dbReference>
<protein>
    <submittedName>
        <fullName evidence="6">GTP-binding protein Obg/CgtA</fullName>
    </submittedName>
</protein>
<dbReference type="Gene3D" id="3.40.50.300">
    <property type="entry name" value="P-loop containing nucleotide triphosphate hydrolases"/>
    <property type="match status" value="1"/>
</dbReference>
<sequence>MSNRLLSAGSRRTFLRGLRALPQTPKPCSSSSAPTPEDDYRLTPFIDSCTLKVTAGAGGHGCISFFRDKFVADGPANGGDGGTGGNVYIQAVRGETSLHKLARKQAVAAARGKSGRGRLMGGERGEDVLLTVPVGTVVRELERRDPVAELRDKRKDKEYRGQERWILFNGPLPRGFTTADLKRPPPPRRSPLAAMQPTSPVRLDLSEHMDRPVLLVAGAMGGLGNVHFATKDHPKPKWATKGEGPTQVLLHLELKILADVGLVGLPNAGKSTLLRALTKSRTRVGDWPFTTLAPSMGTIVLDGHVGPMVAERENIRIADIPGIIKDAHLDRGLGLGFLRHVERASVLSFVIDLSDGDAVETLKALWSELRYYQEGITMKPWFVVATKADLPDTRGNFEKLRGYIEAVQADDEIHPSGVDDGWRRKLYAIPVSGLKKEGVNGIAQVMMELLCGK</sequence>
<dbReference type="CDD" id="cd01898">
    <property type="entry name" value="Obg"/>
    <property type="match status" value="1"/>
</dbReference>
<evidence type="ECO:0000256" key="3">
    <source>
        <dbReference type="SAM" id="MobiDB-lite"/>
    </source>
</evidence>
<dbReference type="Pfam" id="PF01926">
    <property type="entry name" value="MMR_HSR1"/>
    <property type="match status" value="1"/>
</dbReference>
<dbReference type="EMBL" id="MU005957">
    <property type="protein sequence ID" value="KAF2864284.1"/>
    <property type="molecule type" value="Genomic_DNA"/>
</dbReference>
<feature type="region of interest" description="Disordered" evidence="3">
    <location>
        <begin position="20"/>
        <end position="39"/>
    </location>
</feature>
<dbReference type="PANTHER" id="PTHR11702">
    <property type="entry name" value="DEVELOPMENTALLY REGULATED GTP-BINDING PROTEIN-RELATED"/>
    <property type="match status" value="1"/>
</dbReference>
<dbReference type="OrthoDB" id="347018at2759"/>
<dbReference type="PANTHER" id="PTHR11702:SF31">
    <property type="entry name" value="MITOCHONDRIAL RIBOSOME-ASSOCIATED GTPASE 2"/>
    <property type="match status" value="1"/>
</dbReference>
<dbReference type="InterPro" id="IPR006073">
    <property type="entry name" value="GTP-bd"/>
</dbReference>
<keyword evidence="2" id="KW-0342">GTP-binding</keyword>
<dbReference type="PROSITE" id="PS51883">
    <property type="entry name" value="OBG"/>
    <property type="match status" value="1"/>
</dbReference>
<keyword evidence="1" id="KW-0547">Nucleotide-binding</keyword>
<reference evidence="6" key="1">
    <citation type="journal article" date="2020" name="Stud. Mycol.">
        <title>101 Dothideomycetes genomes: a test case for predicting lifestyles and emergence of pathogens.</title>
        <authorList>
            <person name="Haridas S."/>
            <person name="Albert R."/>
            <person name="Binder M."/>
            <person name="Bloem J."/>
            <person name="Labutti K."/>
            <person name="Salamov A."/>
            <person name="Andreopoulos B."/>
            <person name="Baker S."/>
            <person name="Barry K."/>
            <person name="Bills G."/>
            <person name="Bluhm B."/>
            <person name="Cannon C."/>
            <person name="Castanera R."/>
            <person name="Culley D."/>
            <person name="Daum C."/>
            <person name="Ezra D."/>
            <person name="Gonzalez J."/>
            <person name="Henrissat B."/>
            <person name="Kuo A."/>
            <person name="Liang C."/>
            <person name="Lipzen A."/>
            <person name="Lutzoni F."/>
            <person name="Magnuson J."/>
            <person name="Mondo S."/>
            <person name="Nolan M."/>
            <person name="Ohm R."/>
            <person name="Pangilinan J."/>
            <person name="Park H.-J."/>
            <person name="Ramirez L."/>
            <person name="Alfaro M."/>
            <person name="Sun H."/>
            <person name="Tritt A."/>
            <person name="Yoshinaga Y."/>
            <person name="Zwiers L.-H."/>
            <person name="Turgeon B."/>
            <person name="Goodwin S."/>
            <person name="Spatafora J."/>
            <person name="Crous P."/>
            <person name="Grigoriev I."/>
        </authorList>
    </citation>
    <scope>NUCLEOTIDE SEQUENCE</scope>
    <source>
        <strain evidence="6">CBS 480.64</strain>
    </source>
</reference>
<feature type="domain" description="OBG-type G" evidence="4">
    <location>
        <begin position="258"/>
        <end position="451"/>
    </location>
</feature>
<dbReference type="Proteomes" id="UP000799421">
    <property type="component" value="Unassembled WGS sequence"/>
</dbReference>
<dbReference type="PRINTS" id="PR00326">
    <property type="entry name" value="GTP1OBG"/>
</dbReference>
<evidence type="ECO:0000313" key="6">
    <source>
        <dbReference type="EMBL" id="KAF2864284.1"/>
    </source>
</evidence>
<dbReference type="SUPFAM" id="SSF82051">
    <property type="entry name" value="Obg GTP-binding protein N-terminal domain"/>
    <property type="match status" value="1"/>
</dbReference>
<proteinExistence type="predicted"/>
<dbReference type="InterPro" id="IPR045086">
    <property type="entry name" value="OBG_GTPase"/>
</dbReference>
<dbReference type="InterPro" id="IPR031167">
    <property type="entry name" value="G_OBG"/>
</dbReference>
<evidence type="ECO:0000256" key="1">
    <source>
        <dbReference type="ARBA" id="ARBA00022741"/>
    </source>
</evidence>
<keyword evidence="7" id="KW-1185">Reference proteome</keyword>
<dbReference type="PROSITE" id="PS51710">
    <property type="entry name" value="G_OBG"/>
    <property type="match status" value="1"/>
</dbReference>
<evidence type="ECO:0000313" key="7">
    <source>
        <dbReference type="Proteomes" id="UP000799421"/>
    </source>
</evidence>
<dbReference type="GO" id="GO:0005525">
    <property type="term" value="F:GTP binding"/>
    <property type="evidence" value="ECO:0007669"/>
    <property type="project" value="UniProtKB-KW"/>
</dbReference>
<evidence type="ECO:0000259" key="5">
    <source>
        <dbReference type="PROSITE" id="PS51883"/>
    </source>
</evidence>
<dbReference type="GO" id="GO:0005739">
    <property type="term" value="C:mitochondrion"/>
    <property type="evidence" value="ECO:0007669"/>
    <property type="project" value="TreeGrafter"/>
</dbReference>
<evidence type="ECO:0000259" key="4">
    <source>
        <dbReference type="PROSITE" id="PS51710"/>
    </source>
</evidence>
<evidence type="ECO:0000256" key="2">
    <source>
        <dbReference type="ARBA" id="ARBA00023134"/>
    </source>
</evidence>
<gene>
    <name evidence="6" type="ORF">K470DRAFT_253953</name>
</gene>
<dbReference type="GO" id="GO:0042254">
    <property type="term" value="P:ribosome biogenesis"/>
    <property type="evidence" value="ECO:0007669"/>
    <property type="project" value="UniProtKB-UniRule"/>
</dbReference>
<dbReference type="SUPFAM" id="SSF52540">
    <property type="entry name" value="P-loop containing nucleoside triphosphate hydrolases"/>
    <property type="match status" value="1"/>
</dbReference>
<dbReference type="InterPro" id="IPR006169">
    <property type="entry name" value="GTP1_OBG_dom"/>
</dbReference>
<feature type="domain" description="Obg" evidence="5">
    <location>
        <begin position="43"/>
        <end position="257"/>
    </location>
</feature>
<dbReference type="InterPro" id="IPR036726">
    <property type="entry name" value="GTP1_OBG_dom_sf"/>
</dbReference>
<name>A0A6A7C9T5_9PEZI</name>
<dbReference type="Gene3D" id="2.70.210.12">
    <property type="entry name" value="GTP1/OBG domain"/>
    <property type="match status" value="1"/>
</dbReference>
<dbReference type="AlphaFoldDB" id="A0A6A7C9T5"/>
<organism evidence="6 7">
    <name type="scientific">Piedraia hortae CBS 480.64</name>
    <dbReference type="NCBI Taxonomy" id="1314780"/>
    <lineage>
        <taxon>Eukaryota</taxon>
        <taxon>Fungi</taxon>
        <taxon>Dikarya</taxon>
        <taxon>Ascomycota</taxon>
        <taxon>Pezizomycotina</taxon>
        <taxon>Dothideomycetes</taxon>
        <taxon>Dothideomycetidae</taxon>
        <taxon>Capnodiales</taxon>
        <taxon>Piedraiaceae</taxon>
        <taxon>Piedraia</taxon>
    </lineage>
</organism>